<evidence type="ECO:0000313" key="1">
    <source>
        <dbReference type="EMBL" id="KAK8882551.1"/>
    </source>
</evidence>
<reference evidence="1 2" key="1">
    <citation type="submission" date="2024-04" db="EMBL/GenBank/DDBJ databases">
        <title>Tritrichomonas musculus Genome.</title>
        <authorList>
            <person name="Alves-Ferreira E."/>
            <person name="Grigg M."/>
            <person name="Lorenzi H."/>
            <person name="Galac M."/>
        </authorList>
    </citation>
    <scope>NUCLEOTIDE SEQUENCE [LARGE SCALE GENOMIC DNA]</scope>
    <source>
        <strain evidence="1 2">EAF2021</strain>
    </source>
</reference>
<protein>
    <submittedName>
        <fullName evidence="1">Uncharacterized protein</fullName>
    </submittedName>
</protein>
<comment type="caution">
    <text evidence="1">The sequence shown here is derived from an EMBL/GenBank/DDBJ whole genome shotgun (WGS) entry which is preliminary data.</text>
</comment>
<dbReference type="EMBL" id="JAPFFF010000009">
    <property type="protein sequence ID" value="KAK8882551.1"/>
    <property type="molecule type" value="Genomic_DNA"/>
</dbReference>
<proteinExistence type="predicted"/>
<name>A0ABR2JUJ5_9EUKA</name>
<organism evidence="1 2">
    <name type="scientific">Tritrichomonas musculus</name>
    <dbReference type="NCBI Taxonomy" id="1915356"/>
    <lineage>
        <taxon>Eukaryota</taxon>
        <taxon>Metamonada</taxon>
        <taxon>Parabasalia</taxon>
        <taxon>Tritrichomonadida</taxon>
        <taxon>Tritrichomonadidae</taxon>
        <taxon>Tritrichomonas</taxon>
    </lineage>
</organism>
<evidence type="ECO:0000313" key="2">
    <source>
        <dbReference type="Proteomes" id="UP001470230"/>
    </source>
</evidence>
<accession>A0ABR2JUJ5</accession>
<sequence length="415" mass="47818">MEDELLDYLKTVLDDPSKTIKDILLFSGFQYAFQKEYPPLVDYFKKNENIIELTKYCFNPNMVKIPDFNKLSQASIQILTSTLPSFFQIFVNSHALAKILHDFLMNDAETHPMHCGFLYRVISQQVRWGNPIIFTDYLDIGILLLKSIQNLAIQDLIVAISTNNTITIFQEMNMILLLSEIMISQMDESAASTLIQIYDNISDDSPLMAQYSIFHVVQNMIDFSIASKSIAIPIDLVNISIQIIERNHELLPIIIKKKNFFEIRKNNITYFSVLTIPLFNINTLQLFSFYFEPNACKCLHDHLAVAILSLKTEEIISIAEIPNFIDSIIKAYKLGKRCCHMIQLIIIFGPILLTLKSDFIKQSWIDFFSTDGVNIRNILEQPYGGEVPSKNDTLDDAFDEIVNFEEEEEEFEEDL</sequence>
<gene>
    <name evidence="1" type="ORF">M9Y10_045193</name>
</gene>
<dbReference type="Proteomes" id="UP001470230">
    <property type="component" value="Unassembled WGS sequence"/>
</dbReference>
<keyword evidence="2" id="KW-1185">Reference proteome</keyword>